<evidence type="ECO:0000256" key="4">
    <source>
        <dbReference type="ARBA" id="ARBA00023136"/>
    </source>
</evidence>
<dbReference type="EC" id="2.4.2.45" evidence="6"/>
<dbReference type="InterPro" id="IPR044878">
    <property type="entry name" value="UbiA_sf"/>
</dbReference>
<evidence type="ECO:0000313" key="6">
    <source>
        <dbReference type="EMBL" id="RLG70350.1"/>
    </source>
</evidence>
<reference evidence="6 7" key="1">
    <citation type="submission" date="2018-06" db="EMBL/GenBank/DDBJ databases">
        <title>Extensive metabolic versatility and redundancy in microbially diverse, dynamic hydrothermal sediments.</title>
        <authorList>
            <person name="Dombrowski N."/>
            <person name="Teske A."/>
            <person name="Baker B.J."/>
        </authorList>
    </citation>
    <scope>NUCLEOTIDE SEQUENCE [LARGE SCALE GENOMIC DNA]</scope>
    <source>
        <strain evidence="6">B51_G17</strain>
    </source>
</reference>
<dbReference type="InterPro" id="IPR000537">
    <property type="entry name" value="UbiA_prenyltransferase"/>
</dbReference>
<dbReference type="EMBL" id="QMWP01000066">
    <property type="protein sequence ID" value="RLG70350.1"/>
    <property type="molecule type" value="Genomic_DNA"/>
</dbReference>
<dbReference type="Gene3D" id="1.10.357.140">
    <property type="entry name" value="UbiA prenyltransferase"/>
    <property type="match status" value="1"/>
</dbReference>
<dbReference type="AlphaFoldDB" id="A0A497JIF1"/>
<dbReference type="InterPro" id="IPR050475">
    <property type="entry name" value="Prenyltransferase_related"/>
</dbReference>
<keyword evidence="6" id="KW-0328">Glycosyltransferase</keyword>
<feature type="transmembrane region" description="Helical" evidence="5">
    <location>
        <begin position="266"/>
        <end position="284"/>
    </location>
</feature>
<evidence type="ECO:0000256" key="1">
    <source>
        <dbReference type="ARBA" id="ARBA00004651"/>
    </source>
</evidence>
<protein>
    <submittedName>
        <fullName evidence="6">Decaprenyl-phosphate phosphoribosyltransferase</fullName>
        <ecNumber evidence="6">2.4.2.45</ecNumber>
    </submittedName>
</protein>
<dbReference type="Proteomes" id="UP000278031">
    <property type="component" value="Unassembled WGS sequence"/>
</dbReference>
<keyword evidence="4 5" id="KW-0472">Membrane</keyword>
<sequence>MNLQPFQQTGTASRPSQASNGSMIVALIKSLRIAHWIKNLFVFAAILFARKWNQSNAWIMTISTFISFCLLSSAIYLINDIADRNSDRAHPEKRNRPIASGQLSITVAGISAGILLLAGAGIIAYLSAGLYEPTRHLAGLGLAAWAGAYVVINLAYSLGLKNKPIIDVIIIAMGFVFRAMAGAEAISVITSPWLVICTFTLCLFIALAKRRGEIISLGEQASQTRRVNYFYSPTNIEHMLAVSAGLAILTYMLYCLADQTVERIGSANLIWTIPIVVYGMFRYYCLTLATKKADPVEVLLHDKVLWVVGIVWLLCIIIILQWGSSSVVKGIIQ</sequence>
<keyword evidence="6" id="KW-0808">Transferase</keyword>
<dbReference type="PANTHER" id="PTHR42723">
    <property type="entry name" value="CHLOROPHYLL SYNTHASE"/>
    <property type="match status" value="1"/>
</dbReference>
<evidence type="ECO:0000256" key="2">
    <source>
        <dbReference type="ARBA" id="ARBA00022692"/>
    </source>
</evidence>
<feature type="transmembrane region" description="Helical" evidence="5">
    <location>
        <begin position="304"/>
        <end position="323"/>
    </location>
</feature>
<dbReference type="NCBIfam" id="NF008977">
    <property type="entry name" value="PRK12324.1-2"/>
    <property type="match status" value="1"/>
</dbReference>
<keyword evidence="2 5" id="KW-0812">Transmembrane</keyword>
<dbReference type="NCBIfam" id="NF008978">
    <property type="entry name" value="PRK12324.1-4"/>
    <property type="match status" value="1"/>
</dbReference>
<feature type="transmembrane region" description="Helical" evidence="5">
    <location>
        <begin position="103"/>
        <end position="126"/>
    </location>
</feature>
<gene>
    <name evidence="6" type="ORF">DRO04_01980</name>
</gene>
<dbReference type="GO" id="GO:0016757">
    <property type="term" value="F:glycosyltransferase activity"/>
    <property type="evidence" value="ECO:0007669"/>
    <property type="project" value="UniProtKB-KW"/>
</dbReference>
<dbReference type="GO" id="GO:0005886">
    <property type="term" value="C:plasma membrane"/>
    <property type="evidence" value="ECO:0007669"/>
    <property type="project" value="UniProtKB-SubCell"/>
</dbReference>
<comment type="caution">
    <text evidence="6">The sequence shown here is derived from an EMBL/GenBank/DDBJ whole genome shotgun (WGS) entry which is preliminary data.</text>
</comment>
<feature type="transmembrane region" description="Helical" evidence="5">
    <location>
        <begin position="138"/>
        <end position="158"/>
    </location>
</feature>
<accession>A0A497JIF1</accession>
<feature type="transmembrane region" description="Helical" evidence="5">
    <location>
        <begin position="58"/>
        <end position="82"/>
    </location>
</feature>
<evidence type="ECO:0000256" key="5">
    <source>
        <dbReference type="SAM" id="Phobius"/>
    </source>
</evidence>
<evidence type="ECO:0000313" key="7">
    <source>
        <dbReference type="Proteomes" id="UP000278031"/>
    </source>
</evidence>
<feature type="transmembrane region" description="Helical" evidence="5">
    <location>
        <begin position="229"/>
        <end position="254"/>
    </location>
</feature>
<organism evidence="6 7">
    <name type="scientific">Candidatus Iainarchaeum sp</name>
    <dbReference type="NCBI Taxonomy" id="3101447"/>
    <lineage>
        <taxon>Archaea</taxon>
        <taxon>Candidatus Iainarchaeota</taxon>
        <taxon>Candidatus Iainarchaeia</taxon>
        <taxon>Candidatus Iainarchaeales</taxon>
        <taxon>Candidatus Iainarchaeaceae</taxon>
        <taxon>Candidatus Iainarchaeum</taxon>
    </lineage>
</organism>
<dbReference type="GO" id="GO:0016765">
    <property type="term" value="F:transferase activity, transferring alkyl or aryl (other than methyl) groups"/>
    <property type="evidence" value="ECO:0007669"/>
    <property type="project" value="InterPro"/>
</dbReference>
<proteinExistence type="predicted"/>
<dbReference type="PANTHER" id="PTHR42723:SF1">
    <property type="entry name" value="CHLOROPHYLL SYNTHASE, CHLOROPLASTIC"/>
    <property type="match status" value="1"/>
</dbReference>
<dbReference type="CDD" id="cd13963">
    <property type="entry name" value="PT_UbiA_2"/>
    <property type="match status" value="1"/>
</dbReference>
<name>A0A497JIF1_9ARCH</name>
<comment type="subcellular location">
    <subcellularLocation>
        <location evidence="1">Cell membrane</location>
        <topology evidence="1">Multi-pass membrane protein</topology>
    </subcellularLocation>
</comment>
<feature type="transmembrane region" description="Helical" evidence="5">
    <location>
        <begin position="189"/>
        <end position="208"/>
    </location>
</feature>
<dbReference type="Pfam" id="PF01040">
    <property type="entry name" value="UbiA"/>
    <property type="match status" value="1"/>
</dbReference>
<evidence type="ECO:0000256" key="3">
    <source>
        <dbReference type="ARBA" id="ARBA00022989"/>
    </source>
</evidence>
<keyword evidence="3 5" id="KW-1133">Transmembrane helix</keyword>